<sequence length="499" mass="53663">MASSTIELRDLQPGSSSRRVASQDRQDAANELSLHYDSSGPGAVVSHTLPPVDGGRGAWLFLLGCFMLDGIVWGFPLSFGVFQVYYSTHEPFSHGARQSSGIAAIGTTATGVAYFASPFFGIAMQRYPHTRRPAMYVGLVAMVIGLVGASFCSTVAGLLATQGVLYGIGCILLYFPATLFLDEWFVKRKALAYGISWSGTGTAGVVVPFIMQWLLDSYGFRSALRIWAVVLVILTTPCLILVQPRLPLSIASALRPQDFTYMKRYPFWVYQFGNVAQSLGAFIPLLWMPAYALTIGLPQYAGPLSVAFYNGGVSVGAVILGLITDRYHVTVAISICAIGSMVAAFVFWGLASSAPMLYLFAIIWGFFTGGFNTTWPGCAAAMRRLESNGNVDTGTLIGLMAAGKGIGGVVGGPLSEKLLEVGWHAHSTFAYGTSYGVLVVFCGITLVVVIDECAIYTPERFNMLRGSQKIDQSIKTLRCDDFTPTTLSPDSNLYGGIDR</sequence>
<feature type="transmembrane region" description="Helical" evidence="4">
    <location>
        <begin position="59"/>
        <end position="82"/>
    </location>
</feature>
<evidence type="ECO:0000259" key="5">
    <source>
        <dbReference type="PROSITE" id="PS50850"/>
    </source>
</evidence>
<protein>
    <recommendedName>
        <fullName evidence="5">Major facilitator superfamily (MFS) profile domain-containing protein</fullName>
    </recommendedName>
</protein>
<gene>
    <name evidence="6" type="ORF">M409DRAFT_23471</name>
</gene>
<feature type="transmembrane region" description="Helical" evidence="4">
    <location>
        <begin position="396"/>
        <end position="415"/>
    </location>
</feature>
<dbReference type="PANTHER" id="PTHR11360:SF287">
    <property type="entry name" value="MFS MONOCARBOXYLATE TRANSPORTER"/>
    <property type="match status" value="1"/>
</dbReference>
<dbReference type="InterPro" id="IPR050327">
    <property type="entry name" value="Proton-linked_MCT"/>
</dbReference>
<dbReference type="GO" id="GO:0016020">
    <property type="term" value="C:membrane"/>
    <property type="evidence" value="ECO:0007669"/>
    <property type="project" value="UniProtKB-SubCell"/>
</dbReference>
<evidence type="ECO:0000256" key="2">
    <source>
        <dbReference type="ARBA" id="ARBA00006727"/>
    </source>
</evidence>
<dbReference type="Gene3D" id="1.20.1250.20">
    <property type="entry name" value="MFS general substrate transporter like domains"/>
    <property type="match status" value="2"/>
</dbReference>
<organism evidence="6 7">
    <name type="scientific">Zasmidium cellare ATCC 36951</name>
    <dbReference type="NCBI Taxonomy" id="1080233"/>
    <lineage>
        <taxon>Eukaryota</taxon>
        <taxon>Fungi</taxon>
        <taxon>Dikarya</taxon>
        <taxon>Ascomycota</taxon>
        <taxon>Pezizomycotina</taxon>
        <taxon>Dothideomycetes</taxon>
        <taxon>Dothideomycetidae</taxon>
        <taxon>Mycosphaerellales</taxon>
        <taxon>Mycosphaerellaceae</taxon>
        <taxon>Zasmidium</taxon>
    </lineage>
</organism>
<feature type="transmembrane region" description="Helical" evidence="4">
    <location>
        <begin position="435"/>
        <end position="457"/>
    </location>
</feature>
<feature type="transmembrane region" description="Helical" evidence="4">
    <location>
        <begin position="102"/>
        <end position="124"/>
    </location>
</feature>
<comment type="subcellular location">
    <subcellularLocation>
        <location evidence="1">Membrane</location>
        <topology evidence="1">Multi-pass membrane protein</topology>
    </subcellularLocation>
</comment>
<dbReference type="OrthoDB" id="2213137at2759"/>
<dbReference type="PROSITE" id="PS50850">
    <property type="entry name" value="MFS"/>
    <property type="match status" value="1"/>
</dbReference>
<feature type="transmembrane region" description="Helical" evidence="4">
    <location>
        <begin position="329"/>
        <end position="350"/>
    </location>
</feature>
<feature type="transmembrane region" description="Helical" evidence="4">
    <location>
        <begin position="300"/>
        <end position="322"/>
    </location>
</feature>
<keyword evidence="4" id="KW-0812">Transmembrane</keyword>
<dbReference type="RefSeq" id="XP_033667168.1">
    <property type="nucleotide sequence ID" value="XM_033806809.1"/>
</dbReference>
<accession>A0A6A6CKN6</accession>
<proteinExistence type="inferred from homology"/>
<feature type="transmembrane region" description="Helical" evidence="4">
    <location>
        <begin position="267"/>
        <end position="288"/>
    </location>
</feature>
<evidence type="ECO:0000313" key="7">
    <source>
        <dbReference type="Proteomes" id="UP000799537"/>
    </source>
</evidence>
<keyword evidence="4" id="KW-0472">Membrane</keyword>
<feature type="transmembrane region" description="Helical" evidence="4">
    <location>
        <begin position="226"/>
        <end position="246"/>
    </location>
</feature>
<feature type="transmembrane region" description="Helical" evidence="4">
    <location>
        <begin position="193"/>
        <end position="214"/>
    </location>
</feature>
<dbReference type="InterPro" id="IPR011701">
    <property type="entry name" value="MFS"/>
</dbReference>
<feature type="transmembrane region" description="Helical" evidence="4">
    <location>
        <begin position="356"/>
        <end position="375"/>
    </location>
</feature>
<dbReference type="GO" id="GO:0022857">
    <property type="term" value="F:transmembrane transporter activity"/>
    <property type="evidence" value="ECO:0007669"/>
    <property type="project" value="InterPro"/>
</dbReference>
<reference evidence="6" key="1">
    <citation type="journal article" date="2020" name="Stud. Mycol.">
        <title>101 Dothideomycetes genomes: a test case for predicting lifestyles and emergence of pathogens.</title>
        <authorList>
            <person name="Haridas S."/>
            <person name="Albert R."/>
            <person name="Binder M."/>
            <person name="Bloem J."/>
            <person name="Labutti K."/>
            <person name="Salamov A."/>
            <person name="Andreopoulos B."/>
            <person name="Baker S."/>
            <person name="Barry K."/>
            <person name="Bills G."/>
            <person name="Bluhm B."/>
            <person name="Cannon C."/>
            <person name="Castanera R."/>
            <person name="Culley D."/>
            <person name="Daum C."/>
            <person name="Ezra D."/>
            <person name="Gonzalez J."/>
            <person name="Henrissat B."/>
            <person name="Kuo A."/>
            <person name="Liang C."/>
            <person name="Lipzen A."/>
            <person name="Lutzoni F."/>
            <person name="Magnuson J."/>
            <person name="Mondo S."/>
            <person name="Nolan M."/>
            <person name="Ohm R."/>
            <person name="Pangilinan J."/>
            <person name="Park H.-J."/>
            <person name="Ramirez L."/>
            <person name="Alfaro M."/>
            <person name="Sun H."/>
            <person name="Tritt A."/>
            <person name="Yoshinaga Y."/>
            <person name="Zwiers L.-H."/>
            <person name="Turgeon B."/>
            <person name="Goodwin S."/>
            <person name="Spatafora J."/>
            <person name="Crous P."/>
            <person name="Grigoriev I."/>
        </authorList>
    </citation>
    <scope>NUCLEOTIDE SEQUENCE</scope>
    <source>
        <strain evidence="6">ATCC 36951</strain>
    </source>
</reference>
<evidence type="ECO:0000256" key="3">
    <source>
        <dbReference type="SAM" id="MobiDB-lite"/>
    </source>
</evidence>
<dbReference type="AlphaFoldDB" id="A0A6A6CKN6"/>
<dbReference type="SUPFAM" id="SSF103473">
    <property type="entry name" value="MFS general substrate transporter"/>
    <property type="match status" value="1"/>
</dbReference>
<dbReference type="PANTHER" id="PTHR11360">
    <property type="entry name" value="MONOCARBOXYLATE TRANSPORTER"/>
    <property type="match status" value="1"/>
</dbReference>
<feature type="transmembrane region" description="Helical" evidence="4">
    <location>
        <begin position="164"/>
        <end position="181"/>
    </location>
</feature>
<feature type="domain" description="Major facilitator superfamily (MFS) profile" evidence="5">
    <location>
        <begin position="266"/>
        <end position="499"/>
    </location>
</feature>
<dbReference type="Pfam" id="PF07690">
    <property type="entry name" value="MFS_1"/>
    <property type="match status" value="1"/>
</dbReference>
<feature type="region of interest" description="Disordered" evidence="3">
    <location>
        <begin position="1"/>
        <end position="24"/>
    </location>
</feature>
<dbReference type="EMBL" id="ML993597">
    <property type="protein sequence ID" value="KAF2166279.1"/>
    <property type="molecule type" value="Genomic_DNA"/>
</dbReference>
<comment type="similarity">
    <text evidence="2">Belongs to the major facilitator superfamily. Monocarboxylate porter (TC 2.A.1.13) family.</text>
</comment>
<keyword evidence="4" id="KW-1133">Transmembrane helix</keyword>
<name>A0A6A6CKN6_ZASCE</name>
<feature type="transmembrane region" description="Helical" evidence="4">
    <location>
        <begin position="136"/>
        <end position="158"/>
    </location>
</feature>
<dbReference type="InterPro" id="IPR036259">
    <property type="entry name" value="MFS_trans_sf"/>
</dbReference>
<dbReference type="GeneID" id="54560081"/>
<dbReference type="Proteomes" id="UP000799537">
    <property type="component" value="Unassembled WGS sequence"/>
</dbReference>
<evidence type="ECO:0000256" key="1">
    <source>
        <dbReference type="ARBA" id="ARBA00004141"/>
    </source>
</evidence>
<keyword evidence="7" id="KW-1185">Reference proteome</keyword>
<evidence type="ECO:0000256" key="4">
    <source>
        <dbReference type="SAM" id="Phobius"/>
    </source>
</evidence>
<evidence type="ECO:0000313" key="6">
    <source>
        <dbReference type="EMBL" id="KAF2166279.1"/>
    </source>
</evidence>
<dbReference type="InterPro" id="IPR020846">
    <property type="entry name" value="MFS_dom"/>
</dbReference>